<accession>A0A839SAG7</accession>
<proteinExistence type="predicted"/>
<protein>
    <submittedName>
        <fullName evidence="1">Transcriptional regulator</fullName>
    </submittedName>
</protein>
<dbReference type="OrthoDB" id="1122071at2"/>
<keyword evidence="2" id="KW-1185">Reference proteome</keyword>
<evidence type="ECO:0000313" key="1">
    <source>
        <dbReference type="EMBL" id="MBB3055035.1"/>
    </source>
</evidence>
<gene>
    <name evidence="1" type="ORF">FHS11_001452</name>
</gene>
<name>A0A839SAG7_9SPHI</name>
<sequence>MDIQLEKLNLIKWLTDIDEPSVIARFIALKNEQQQDWWDEIGEDERAEIDEGLAQADRGEVFSHEEVMAKYEKWRSK</sequence>
<dbReference type="RefSeq" id="WP_157750679.1">
    <property type="nucleotide sequence ID" value="NZ_AP017313.1"/>
</dbReference>
<dbReference type="AlphaFoldDB" id="A0A839SAG7"/>
<dbReference type="Proteomes" id="UP000539265">
    <property type="component" value="Unassembled WGS sequence"/>
</dbReference>
<evidence type="ECO:0000313" key="2">
    <source>
        <dbReference type="Proteomes" id="UP000539265"/>
    </source>
</evidence>
<dbReference type="EMBL" id="JACHWX010000003">
    <property type="protein sequence ID" value="MBB3055035.1"/>
    <property type="molecule type" value="Genomic_DNA"/>
</dbReference>
<organism evidence="1 2">
    <name type="scientific">Mucilaginibacter gotjawali</name>
    <dbReference type="NCBI Taxonomy" id="1550579"/>
    <lineage>
        <taxon>Bacteria</taxon>
        <taxon>Pseudomonadati</taxon>
        <taxon>Bacteroidota</taxon>
        <taxon>Sphingobacteriia</taxon>
        <taxon>Sphingobacteriales</taxon>
        <taxon>Sphingobacteriaceae</taxon>
        <taxon>Mucilaginibacter</taxon>
    </lineage>
</organism>
<reference evidence="1" key="1">
    <citation type="submission" date="2020-08" db="EMBL/GenBank/DDBJ databases">
        <title>Genomic Encyclopedia of Type Strains, Phase III (KMG-III): the genomes of soil and plant-associated and newly described type strains.</title>
        <authorList>
            <person name="Whitman W."/>
        </authorList>
    </citation>
    <scope>NUCLEOTIDE SEQUENCE [LARGE SCALE GENOMIC DNA]</scope>
    <source>
        <strain evidence="1">CECT 8628</strain>
    </source>
</reference>
<comment type="caution">
    <text evidence="1">The sequence shown here is derived from an EMBL/GenBank/DDBJ whole genome shotgun (WGS) entry which is preliminary data.</text>
</comment>